<evidence type="ECO:0000313" key="2">
    <source>
        <dbReference type="Proteomes" id="UP000176422"/>
    </source>
</evidence>
<evidence type="ECO:0008006" key="3">
    <source>
        <dbReference type="Google" id="ProtNLM"/>
    </source>
</evidence>
<reference evidence="1 2" key="1">
    <citation type="journal article" date="2016" name="Nat. Commun.">
        <title>Thousands of microbial genomes shed light on interconnected biogeochemical processes in an aquifer system.</title>
        <authorList>
            <person name="Anantharaman K."/>
            <person name="Brown C.T."/>
            <person name="Hug L.A."/>
            <person name="Sharon I."/>
            <person name="Castelle C.J."/>
            <person name="Probst A.J."/>
            <person name="Thomas B.C."/>
            <person name="Singh A."/>
            <person name="Wilkins M.J."/>
            <person name="Karaoz U."/>
            <person name="Brodie E.L."/>
            <person name="Williams K.H."/>
            <person name="Hubbard S.S."/>
            <person name="Banfield J.F."/>
        </authorList>
    </citation>
    <scope>NUCLEOTIDE SEQUENCE [LARGE SCALE GENOMIC DNA]</scope>
</reference>
<gene>
    <name evidence="1" type="ORF">A2372_01450</name>
</gene>
<dbReference type="Proteomes" id="UP000176422">
    <property type="component" value="Unassembled WGS sequence"/>
</dbReference>
<accession>A0A1F8DZ85</accession>
<name>A0A1F8DZ85_9BACT</name>
<protein>
    <recommendedName>
        <fullName evidence="3">YokE-like PH domain-containing protein</fullName>
    </recommendedName>
</protein>
<dbReference type="AlphaFoldDB" id="A0A1F8DZ85"/>
<dbReference type="EMBL" id="MGIT01000001">
    <property type="protein sequence ID" value="OGM93065.1"/>
    <property type="molecule type" value="Genomic_DNA"/>
</dbReference>
<sequence length="81" mass="9219">MDAIYTAKNAGAKVCIFDKYITVKKNIFAKDVMIPFKEISSIESGIIALEINTKDKRSYKVSLQNADKKKVQELIYEKISE</sequence>
<comment type="caution">
    <text evidence="1">The sequence shown here is derived from an EMBL/GenBank/DDBJ whole genome shotgun (WGS) entry which is preliminary data.</text>
</comment>
<dbReference type="STRING" id="1802559.A2372_01450"/>
<organism evidence="1 2">
    <name type="scientific">Candidatus Wolfebacteria bacterium RIFOXYB1_FULL_54_12</name>
    <dbReference type="NCBI Taxonomy" id="1802559"/>
    <lineage>
        <taxon>Bacteria</taxon>
        <taxon>Candidatus Wolfeibacteriota</taxon>
    </lineage>
</organism>
<proteinExistence type="predicted"/>
<evidence type="ECO:0000313" key="1">
    <source>
        <dbReference type="EMBL" id="OGM93065.1"/>
    </source>
</evidence>